<gene>
    <name evidence="3" type="ORF">FNT36_14190</name>
</gene>
<evidence type="ECO:0000259" key="2">
    <source>
        <dbReference type="Pfam" id="PF13568"/>
    </source>
</evidence>
<evidence type="ECO:0000313" key="4">
    <source>
        <dbReference type="Proteomes" id="UP000317624"/>
    </source>
</evidence>
<reference evidence="3 4" key="1">
    <citation type="submission" date="2019-07" db="EMBL/GenBank/DDBJ databases">
        <title>Hymenobacter sp. straun FUR1 Genome sequencing and assembly.</title>
        <authorList>
            <person name="Chhetri G."/>
        </authorList>
    </citation>
    <scope>NUCLEOTIDE SEQUENCE [LARGE SCALE GENOMIC DNA]</scope>
    <source>
        <strain evidence="3 4">Fur1</strain>
    </source>
</reference>
<comment type="caution">
    <text evidence="3">The sequence shown here is derived from an EMBL/GenBank/DDBJ whole genome shotgun (WGS) entry which is preliminary data.</text>
</comment>
<dbReference type="Proteomes" id="UP000317624">
    <property type="component" value="Unassembled WGS sequence"/>
</dbReference>
<evidence type="ECO:0000313" key="3">
    <source>
        <dbReference type="EMBL" id="TVT40615.1"/>
    </source>
</evidence>
<protein>
    <submittedName>
        <fullName evidence="3">PorT family protein</fullName>
    </submittedName>
</protein>
<feature type="signal peptide" evidence="1">
    <location>
        <begin position="1"/>
        <end position="22"/>
    </location>
</feature>
<keyword evidence="1" id="KW-0732">Signal</keyword>
<dbReference type="InterPro" id="IPR025665">
    <property type="entry name" value="Beta-barrel_OMP_2"/>
</dbReference>
<name>A0A558BVQ8_9BACT</name>
<accession>A0A558BVQ8</accession>
<dbReference type="Pfam" id="PF13568">
    <property type="entry name" value="OMP_b-brl_2"/>
    <property type="match status" value="1"/>
</dbReference>
<dbReference type="AlphaFoldDB" id="A0A558BVQ8"/>
<sequence>MLLHKLCLIALAVGSAPLASVAQTPTASTRYYVGLGGSLLSDFRSGSSRFPALSLTAGRQLKPRVALQTGVTVGWRSYSYGYSYVNSGQTIPTFYESGTRTTFITVPVLLRYTLSQSVNRLQVDALVGLSLIASINRGTSTVTYNNQTQYSDSYRNSGFRGTLVAGPALRYGLTPRVALMAEIPVNFVIGDFGGRLSDQFFYNLQVGGRYNFG</sequence>
<feature type="chain" id="PRO_5021962792" evidence="1">
    <location>
        <begin position="23"/>
        <end position="213"/>
    </location>
</feature>
<feature type="domain" description="Outer membrane protein beta-barrel" evidence="2">
    <location>
        <begin position="56"/>
        <end position="173"/>
    </location>
</feature>
<proteinExistence type="predicted"/>
<dbReference type="RefSeq" id="WP_144848817.1">
    <property type="nucleotide sequence ID" value="NZ_VMRJ01000003.1"/>
</dbReference>
<evidence type="ECO:0000256" key="1">
    <source>
        <dbReference type="SAM" id="SignalP"/>
    </source>
</evidence>
<organism evidence="3 4">
    <name type="scientific">Hymenobacter setariae</name>
    <dbReference type="NCBI Taxonomy" id="2594794"/>
    <lineage>
        <taxon>Bacteria</taxon>
        <taxon>Pseudomonadati</taxon>
        <taxon>Bacteroidota</taxon>
        <taxon>Cytophagia</taxon>
        <taxon>Cytophagales</taxon>
        <taxon>Hymenobacteraceae</taxon>
        <taxon>Hymenobacter</taxon>
    </lineage>
</organism>
<keyword evidence="4" id="KW-1185">Reference proteome</keyword>
<dbReference type="EMBL" id="VMRJ01000003">
    <property type="protein sequence ID" value="TVT40615.1"/>
    <property type="molecule type" value="Genomic_DNA"/>
</dbReference>